<sequence>MPIVRCFAIDQGRRFSTSPGPARCTTHAAGPRAAR</sequence>
<dbReference type="EMBL" id="CP002833">
    <property type="protein sequence ID" value="AFI68210.1"/>
    <property type="molecule type" value="Genomic_DNA"/>
</dbReference>
<gene>
    <name evidence="1" type="ordered locus">BP1026B_I3649</name>
</gene>
<dbReference type="AlphaFoldDB" id="A0A0H3HTM6"/>
<dbReference type="PATRIC" id="fig|884204.3.peg.3990"/>
<organism evidence="1 2">
    <name type="scientific">Burkholderia pseudomallei (strain 1026b)</name>
    <dbReference type="NCBI Taxonomy" id="884204"/>
    <lineage>
        <taxon>Bacteria</taxon>
        <taxon>Pseudomonadati</taxon>
        <taxon>Pseudomonadota</taxon>
        <taxon>Betaproteobacteria</taxon>
        <taxon>Burkholderiales</taxon>
        <taxon>Burkholderiaceae</taxon>
        <taxon>Burkholderia</taxon>
        <taxon>pseudomallei group</taxon>
    </lineage>
</organism>
<dbReference type="KEGG" id="bpz:BP1026B_I3649"/>
<dbReference type="Proteomes" id="UP000010087">
    <property type="component" value="Chromosome 1"/>
</dbReference>
<accession>A0A0H3HTM6</accession>
<reference evidence="1 2" key="1">
    <citation type="journal article" date="2012" name="PLoS ONE">
        <title>Evolution of Burkholderia pseudomallei in recurrent melioidosis.</title>
        <authorList>
            <person name="Hayden H.S."/>
            <person name="Lim R."/>
            <person name="Brittnacher M.J."/>
            <person name="Sims E.H."/>
            <person name="Ramage E.R."/>
            <person name="Fong C."/>
            <person name="Wu Z."/>
            <person name="Crist E."/>
            <person name="Chang J."/>
            <person name="Zhou Y."/>
            <person name="Radey M."/>
            <person name="Rohmer L."/>
            <person name="Haugen E."/>
            <person name="Gillett W."/>
            <person name="Wuthiekanun V."/>
            <person name="Peacock S.J."/>
            <person name="Kaul R."/>
            <person name="Miller S.I."/>
            <person name="Manoil C."/>
            <person name="Jacobs M.A."/>
        </authorList>
    </citation>
    <scope>NUCLEOTIDE SEQUENCE [LARGE SCALE GENOMIC DNA]</scope>
    <source>
        <strain evidence="1 2">1026b</strain>
    </source>
</reference>
<evidence type="ECO:0000313" key="1">
    <source>
        <dbReference type="EMBL" id="AFI68210.1"/>
    </source>
</evidence>
<name>A0A0H3HTM6_BURP2</name>
<proteinExistence type="predicted"/>
<protein>
    <submittedName>
        <fullName evidence="1">Uncharacterized protein</fullName>
    </submittedName>
</protein>
<evidence type="ECO:0000313" key="2">
    <source>
        <dbReference type="Proteomes" id="UP000010087"/>
    </source>
</evidence>